<evidence type="ECO:0000256" key="4">
    <source>
        <dbReference type="ARBA" id="ARBA00022679"/>
    </source>
</evidence>
<evidence type="ECO:0000313" key="13">
    <source>
        <dbReference type="EMBL" id="KAF6063745.1"/>
    </source>
</evidence>
<dbReference type="GO" id="GO:0000287">
    <property type="term" value="F:magnesium ion binding"/>
    <property type="evidence" value="ECO:0007669"/>
    <property type="project" value="InterPro"/>
</dbReference>
<evidence type="ECO:0000256" key="11">
    <source>
        <dbReference type="ARBA" id="ARBA00049535"/>
    </source>
</evidence>
<evidence type="ECO:0000256" key="3">
    <source>
        <dbReference type="ARBA" id="ARBA00013247"/>
    </source>
</evidence>
<name>A0A8H6BTF1_CANAX</name>
<reference evidence="13 14" key="1">
    <citation type="submission" date="2020-03" db="EMBL/GenBank/DDBJ databases">
        <title>FDA dAtabase for Regulatory Grade micrObial Sequences (FDA-ARGOS): Supporting development and validation of Infectious Disease Dx tests.</title>
        <authorList>
            <person name="Campos J."/>
            <person name="Goldberg B."/>
            <person name="Tallon L."/>
            <person name="Sadzewicz L."/>
            <person name="Vavikolanu K."/>
            <person name="Mehta A."/>
            <person name="Aluvathingal J."/>
            <person name="Nadendla S."/>
            <person name="Nandy P."/>
            <person name="Geyer C."/>
            <person name="Yan Y."/>
            <person name="Sichtig H."/>
        </authorList>
    </citation>
    <scope>NUCLEOTIDE SEQUENCE [LARGE SCALE GENOMIC DNA]</scope>
    <source>
        <strain evidence="13 14">FDAARGOS_656</strain>
    </source>
</reference>
<dbReference type="GO" id="GO:0005737">
    <property type="term" value="C:cytoplasm"/>
    <property type="evidence" value="ECO:0007669"/>
    <property type="project" value="TreeGrafter"/>
</dbReference>
<evidence type="ECO:0000313" key="14">
    <source>
        <dbReference type="Proteomes" id="UP000536275"/>
    </source>
</evidence>
<evidence type="ECO:0000256" key="10">
    <source>
        <dbReference type="ARBA" id="ARBA00022842"/>
    </source>
</evidence>
<organism evidence="13 14">
    <name type="scientific">Candida albicans</name>
    <name type="common">Yeast</name>
    <dbReference type="NCBI Taxonomy" id="5476"/>
    <lineage>
        <taxon>Eukaryota</taxon>
        <taxon>Fungi</taxon>
        <taxon>Dikarya</taxon>
        <taxon>Ascomycota</taxon>
        <taxon>Saccharomycotina</taxon>
        <taxon>Pichiomycetes</taxon>
        <taxon>Debaryomycetaceae</taxon>
        <taxon>Candida/Lodderomyces clade</taxon>
        <taxon>Candida</taxon>
    </lineage>
</organism>
<comment type="pathway">
    <text evidence="1">Metabolic intermediate biosynthesis; 5-phospho-alpha-D-ribose 1-diphosphate biosynthesis; 5-phospho-alpha-D-ribose 1-diphosphate from D-ribose 5-phosphate (route I): step 1/1.</text>
</comment>
<dbReference type="CDD" id="cd06223">
    <property type="entry name" value="PRTases_typeI"/>
    <property type="match status" value="1"/>
</dbReference>
<dbReference type="GO" id="GO:0006015">
    <property type="term" value="P:5-phosphoribose 1-diphosphate biosynthetic process"/>
    <property type="evidence" value="ECO:0007669"/>
    <property type="project" value="TreeGrafter"/>
</dbReference>
<evidence type="ECO:0000256" key="7">
    <source>
        <dbReference type="ARBA" id="ARBA00022741"/>
    </source>
</evidence>
<comment type="catalytic activity">
    <reaction evidence="11">
        <text>D-ribose 5-phosphate + ATP = 5-phospho-alpha-D-ribose 1-diphosphate + AMP + H(+)</text>
        <dbReference type="Rhea" id="RHEA:15609"/>
        <dbReference type="ChEBI" id="CHEBI:15378"/>
        <dbReference type="ChEBI" id="CHEBI:30616"/>
        <dbReference type="ChEBI" id="CHEBI:58017"/>
        <dbReference type="ChEBI" id="CHEBI:78346"/>
        <dbReference type="ChEBI" id="CHEBI:456215"/>
        <dbReference type="EC" id="2.7.6.1"/>
    </reaction>
</comment>
<evidence type="ECO:0000256" key="1">
    <source>
        <dbReference type="ARBA" id="ARBA00004996"/>
    </source>
</evidence>
<evidence type="ECO:0000256" key="8">
    <source>
        <dbReference type="ARBA" id="ARBA00022777"/>
    </source>
</evidence>
<sequence>MRDLIVLGGSSHPNLTKSICRSLTLEQGLVDSRKFSNGEISIEVKNSVREKDVFIIQSGCGHVNDNFLELLITIAACKTASAKRVTAVLPLFPYSRQPDIPYLANATGAPSISTKKEEYTFESAPATPNPLSKSSSEKSFLSSASSSIVSENKAATTGVNNISSGNRIKSPVPKKYTPKLIHTNASATNFLPQVDAYGKTESGYKQWISPNGTLIANLLTTAGADRVITMDLHDPQFQGFFNIPVDNLYSKPILKHYILNFIPNYKDCVIVSPDSGGAKRATAIADSLGCPFALIHKERRPTMVATTMLVGDVAGKVCVLVDDLVDTSYTITRAAKLLKDQGAEYVYALVTHGIFSGDAINRIQQSAIDKLVVTNSTPQSEHVEILGDRMEVLDVSRVFAESIRRINNGESVSMLFDHGW</sequence>
<comment type="caution">
    <text evidence="13">The sequence shown here is derived from an EMBL/GenBank/DDBJ whole genome shotgun (WGS) entry which is preliminary data.</text>
</comment>
<dbReference type="InterPro" id="IPR000842">
    <property type="entry name" value="PRib_PP_synth_CS"/>
</dbReference>
<dbReference type="EMBL" id="JABWAD010000060">
    <property type="protein sequence ID" value="KAF6063745.1"/>
    <property type="molecule type" value="Genomic_DNA"/>
</dbReference>
<dbReference type="Gene3D" id="3.40.50.2020">
    <property type="match status" value="3"/>
</dbReference>
<proteinExistence type="inferred from homology"/>
<keyword evidence="4" id="KW-0808">Transferase</keyword>
<comment type="similarity">
    <text evidence="2">Belongs to the ribose-phosphate pyrophosphokinase family.</text>
</comment>
<dbReference type="GO" id="GO:0002189">
    <property type="term" value="C:ribose phosphate diphosphokinase complex"/>
    <property type="evidence" value="ECO:0007669"/>
    <property type="project" value="TreeGrafter"/>
</dbReference>
<keyword evidence="9" id="KW-0067">ATP-binding</keyword>
<dbReference type="PANTHER" id="PTHR10210:SF36">
    <property type="entry name" value="RIBOSE-PHOSPHATE PYROPHOSPHOKINASE 5"/>
    <property type="match status" value="1"/>
</dbReference>
<dbReference type="GO" id="GO:0005524">
    <property type="term" value="F:ATP binding"/>
    <property type="evidence" value="ECO:0007669"/>
    <property type="project" value="UniProtKB-KW"/>
</dbReference>
<keyword evidence="8 13" id="KW-0418">Kinase</keyword>
<dbReference type="NCBIfam" id="TIGR01251">
    <property type="entry name" value="ribP_PPkin"/>
    <property type="match status" value="1"/>
</dbReference>
<dbReference type="SUPFAM" id="SSF53271">
    <property type="entry name" value="PRTase-like"/>
    <property type="match status" value="2"/>
</dbReference>
<dbReference type="AlphaFoldDB" id="A0A8H6BTF1"/>
<dbReference type="FunFam" id="3.40.50.2020:FF:000056">
    <property type="entry name" value="Ribose-phosphate pyrophosphokinase II"/>
    <property type="match status" value="1"/>
</dbReference>
<keyword evidence="7" id="KW-0547">Nucleotide-binding</keyword>
<accession>A0A8H6BTF1</accession>
<dbReference type="FunFam" id="3.40.50.2020:FF:000014">
    <property type="entry name" value="Ribose-phosphate pyrophosphokinase 1"/>
    <property type="match status" value="1"/>
</dbReference>
<dbReference type="Pfam" id="PF13793">
    <property type="entry name" value="Pribosyltran_N"/>
    <property type="match status" value="1"/>
</dbReference>
<dbReference type="GO" id="GO:0009156">
    <property type="term" value="P:ribonucleoside monophosphate biosynthetic process"/>
    <property type="evidence" value="ECO:0007669"/>
    <property type="project" value="InterPro"/>
</dbReference>
<dbReference type="InterPro" id="IPR029057">
    <property type="entry name" value="PRTase-like"/>
</dbReference>
<gene>
    <name evidence="13" type="ORF">FOB64_005365</name>
</gene>
<evidence type="ECO:0000256" key="9">
    <source>
        <dbReference type="ARBA" id="ARBA00022840"/>
    </source>
</evidence>
<dbReference type="EC" id="2.7.6.1" evidence="3"/>
<dbReference type="GO" id="GO:0006164">
    <property type="term" value="P:purine nucleotide biosynthetic process"/>
    <property type="evidence" value="ECO:0007669"/>
    <property type="project" value="TreeGrafter"/>
</dbReference>
<dbReference type="PROSITE" id="PS00114">
    <property type="entry name" value="PRPP_SYNTHASE"/>
    <property type="match status" value="1"/>
</dbReference>
<dbReference type="InterPro" id="IPR029099">
    <property type="entry name" value="Pribosyltran_N"/>
</dbReference>
<evidence type="ECO:0000256" key="2">
    <source>
        <dbReference type="ARBA" id="ARBA00006478"/>
    </source>
</evidence>
<evidence type="ECO:0000256" key="6">
    <source>
        <dbReference type="ARBA" id="ARBA00022727"/>
    </source>
</evidence>
<dbReference type="InterPro" id="IPR005946">
    <property type="entry name" value="Rib-P_diPkinase"/>
</dbReference>
<dbReference type="Proteomes" id="UP000536275">
    <property type="component" value="Unassembled WGS sequence"/>
</dbReference>
<dbReference type="GO" id="GO:0016301">
    <property type="term" value="F:kinase activity"/>
    <property type="evidence" value="ECO:0007669"/>
    <property type="project" value="UniProtKB-KW"/>
</dbReference>
<dbReference type="PANTHER" id="PTHR10210">
    <property type="entry name" value="RIBOSE-PHOSPHATE DIPHOSPHOKINASE FAMILY MEMBER"/>
    <property type="match status" value="1"/>
</dbReference>
<keyword evidence="5" id="KW-0479">Metal-binding</keyword>
<protein>
    <recommendedName>
        <fullName evidence="3">ribose-phosphate diphosphokinase</fullName>
        <ecNumber evidence="3">2.7.6.1</ecNumber>
    </recommendedName>
</protein>
<dbReference type="InterPro" id="IPR000836">
    <property type="entry name" value="PRTase_dom"/>
</dbReference>
<keyword evidence="10" id="KW-0460">Magnesium</keyword>
<keyword evidence="6" id="KW-0545">Nucleotide biosynthesis</keyword>
<evidence type="ECO:0000259" key="12">
    <source>
        <dbReference type="Pfam" id="PF13793"/>
    </source>
</evidence>
<dbReference type="SMART" id="SM01400">
    <property type="entry name" value="Pribosyltran_N"/>
    <property type="match status" value="1"/>
</dbReference>
<evidence type="ECO:0000256" key="5">
    <source>
        <dbReference type="ARBA" id="ARBA00022723"/>
    </source>
</evidence>
<dbReference type="Pfam" id="PF14572">
    <property type="entry name" value="Pribosyl_synth"/>
    <property type="match status" value="1"/>
</dbReference>
<feature type="domain" description="Ribose-phosphate pyrophosphokinase N-terminal" evidence="12">
    <location>
        <begin position="5"/>
        <end position="97"/>
    </location>
</feature>
<dbReference type="FunFam" id="3.40.50.2020:FF:000030">
    <property type="entry name" value="Ribose-phosphate pyrophosphokinase II"/>
    <property type="match status" value="1"/>
</dbReference>
<dbReference type="GO" id="GO:0004749">
    <property type="term" value="F:ribose phosphate diphosphokinase activity"/>
    <property type="evidence" value="ECO:0007669"/>
    <property type="project" value="UniProtKB-EC"/>
</dbReference>